<proteinExistence type="inferred from homology"/>
<evidence type="ECO:0000256" key="3">
    <source>
        <dbReference type="ARBA" id="ARBA00023002"/>
    </source>
</evidence>
<evidence type="ECO:0000256" key="6">
    <source>
        <dbReference type="HAMAP-Rule" id="MF_01216"/>
    </source>
</evidence>
<evidence type="ECO:0000256" key="1">
    <source>
        <dbReference type="ARBA" id="ARBA00022630"/>
    </source>
</evidence>
<dbReference type="PANTHER" id="PTHR43741">
    <property type="entry name" value="FMN-DEPENDENT NADH-AZOREDUCTASE 1"/>
    <property type="match status" value="1"/>
</dbReference>
<dbReference type="GO" id="GO:0009055">
    <property type="term" value="F:electron transfer activity"/>
    <property type="evidence" value="ECO:0007669"/>
    <property type="project" value="UniProtKB-UniRule"/>
</dbReference>
<reference evidence="8 9" key="1">
    <citation type="journal article" date="2019" name="ACS Chem. Biol.">
        <title>Identification and Mobilization of a Cryptic Antibiotic Biosynthesis Gene Locus from a Human-Pathogenic Nocardia Isolate.</title>
        <authorList>
            <person name="Herisse M."/>
            <person name="Ishida K."/>
            <person name="Porter J.L."/>
            <person name="Howden B."/>
            <person name="Hertweck C."/>
            <person name="Stinear T.P."/>
            <person name="Pidot S.J."/>
        </authorList>
    </citation>
    <scope>NUCLEOTIDE SEQUENCE [LARGE SCALE GENOMIC DNA]</scope>
    <source>
        <strain evidence="8 9">AUSMDU00024985</strain>
    </source>
</reference>
<dbReference type="EC" id="1.7.1.17" evidence="6"/>
<comment type="cofactor">
    <cofactor evidence="6">
        <name>FMN</name>
        <dbReference type="ChEBI" id="CHEBI:58210"/>
    </cofactor>
    <text evidence="6">Binds 1 FMN per subunit.</text>
</comment>
<dbReference type="Pfam" id="PF02525">
    <property type="entry name" value="Flavodoxin_2"/>
    <property type="match status" value="1"/>
</dbReference>
<keyword evidence="3 6" id="KW-0560">Oxidoreductase</keyword>
<feature type="binding site" evidence="6">
    <location>
        <begin position="15"/>
        <end position="17"/>
    </location>
    <ligand>
        <name>FMN</name>
        <dbReference type="ChEBI" id="CHEBI:58210"/>
    </ligand>
</feature>
<keyword evidence="4 6" id="KW-0520">NAD</keyword>
<evidence type="ECO:0000256" key="4">
    <source>
        <dbReference type="ARBA" id="ARBA00023027"/>
    </source>
</evidence>
<dbReference type="EMBL" id="CP046171">
    <property type="protein sequence ID" value="QIS01348.1"/>
    <property type="molecule type" value="Genomic_DNA"/>
</dbReference>
<gene>
    <name evidence="6" type="primary">azoR</name>
    <name evidence="8" type="ORF">F5X71_02610</name>
</gene>
<dbReference type="Proteomes" id="UP000501705">
    <property type="component" value="Chromosome"/>
</dbReference>
<comment type="catalytic activity">
    <reaction evidence="6">
        <text>2 a quinone + NADH + H(+) = 2 a 1,4-benzosemiquinone + NAD(+)</text>
        <dbReference type="Rhea" id="RHEA:65952"/>
        <dbReference type="ChEBI" id="CHEBI:15378"/>
        <dbReference type="ChEBI" id="CHEBI:57540"/>
        <dbReference type="ChEBI" id="CHEBI:57945"/>
        <dbReference type="ChEBI" id="CHEBI:132124"/>
        <dbReference type="ChEBI" id="CHEBI:134225"/>
    </reaction>
</comment>
<dbReference type="AlphaFoldDB" id="A0A6G9XKC0"/>
<dbReference type="PANTHER" id="PTHR43741:SF4">
    <property type="entry name" value="FMN-DEPENDENT NADH:QUINONE OXIDOREDUCTASE"/>
    <property type="match status" value="1"/>
</dbReference>
<keyword evidence="2 6" id="KW-0288">FMN</keyword>
<feature type="domain" description="Flavodoxin-like fold" evidence="7">
    <location>
        <begin position="3"/>
        <end position="211"/>
    </location>
</feature>
<evidence type="ECO:0000313" key="8">
    <source>
        <dbReference type="EMBL" id="QIS01348.1"/>
    </source>
</evidence>
<dbReference type="InterPro" id="IPR023048">
    <property type="entry name" value="NADH:quinone_OxRdtase_FMN_depd"/>
</dbReference>
<feature type="binding site" evidence="6">
    <location>
        <position position="10"/>
    </location>
    <ligand>
        <name>FMN</name>
        <dbReference type="ChEBI" id="CHEBI:58210"/>
    </ligand>
</feature>
<evidence type="ECO:0000256" key="5">
    <source>
        <dbReference type="ARBA" id="ARBA00048542"/>
    </source>
</evidence>
<dbReference type="SUPFAM" id="SSF52218">
    <property type="entry name" value="Flavoproteins"/>
    <property type="match status" value="1"/>
</dbReference>
<dbReference type="InterPro" id="IPR003680">
    <property type="entry name" value="Flavodoxin_fold"/>
</dbReference>
<dbReference type="GO" id="GO:0016655">
    <property type="term" value="F:oxidoreductase activity, acting on NAD(P)H, quinone or similar compound as acceptor"/>
    <property type="evidence" value="ECO:0007669"/>
    <property type="project" value="InterPro"/>
</dbReference>
<dbReference type="HAMAP" id="MF_01216">
    <property type="entry name" value="Azoreductase_type1"/>
    <property type="match status" value="1"/>
</dbReference>
<comment type="function">
    <text evidence="6">Also exhibits azoreductase activity. Catalyzes the reductive cleavage of the azo bond in aromatic azo compounds to the corresponding amines.</text>
</comment>
<comment type="caution">
    <text evidence="6">Lacks conserved residue(s) required for the propagation of feature annotation.</text>
</comment>
<evidence type="ECO:0000313" key="9">
    <source>
        <dbReference type="Proteomes" id="UP000501705"/>
    </source>
</evidence>
<comment type="function">
    <text evidence="6">Quinone reductase that provides resistance to thiol-specific stress caused by electrophilic quinones.</text>
</comment>
<accession>A0A6G9XKC0</accession>
<dbReference type="GO" id="GO:0010181">
    <property type="term" value="F:FMN binding"/>
    <property type="evidence" value="ECO:0007669"/>
    <property type="project" value="UniProtKB-UniRule"/>
</dbReference>
<sequence>MSSLLHLDASARTRSISRELSATFAAAWQARHPDGAYRYRDLAAEPVPFIDEAWTELCDLVLARAATASTGAAVTDGEQLTSGLDLRGLGDLVRTPAQAAAWAIVRPLLAEVLAAEVVLIGTPMYNYSIPAVLKAWLDQVTFPRMSLGDRRFVVTTARGGSYVPGAPKAAYDYQERFLRDFFAGHFAVHDTVFVNAELANARQDPALAHLRDKHDESYARAIEAVRELAKEY</sequence>
<evidence type="ECO:0000256" key="2">
    <source>
        <dbReference type="ARBA" id="ARBA00022643"/>
    </source>
</evidence>
<protein>
    <recommendedName>
        <fullName evidence="6">FMN dependent NADH:quinone oxidoreductase</fullName>
        <ecNumber evidence="6">1.6.5.-</ecNumber>
    </recommendedName>
    <alternativeName>
        <fullName evidence="6">Azo-dye reductase</fullName>
    </alternativeName>
    <alternativeName>
        <fullName evidence="6">FMN-dependent NADH-azo compound oxidoreductase</fullName>
    </alternativeName>
    <alternativeName>
        <fullName evidence="6">FMN-dependent NADH-azoreductase</fullName>
        <ecNumber evidence="6">1.7.1.17</ecNumber>
    </alternativeName>
</protein>
<evidence type="ECO:0000259" key="7">
    <source>
        <dbReference type="Pfam" id="PF02525"/>
    </source>
</evidence>
<comment type="similarity">
    <text evidence="6">Belongs to the azoreductase type 1 family.</text>
</comment>
<organism evidence="8 9">
    <name type="scientific">Nocardia brasiliensis</name>
    <dbReference type="NCBI Taxonomy" id="37326"/>
    <lineage>
        <taxon>Bacteria</taxon>
        <taxon>Bacillati</taxon>
        <taxon>Actinomycetota</taxon>
        <taxon>Actinomycetes</taxon>
        <taxon>Mycobacteriales</taxon>
        <taxon>Nocardiaceae</taxon>
        <taxon>Nocardia</taxon>
    </lineage>
</organism>
<dbReference type="Gene3D" id="3.40.50.360">
    <property type="match status" value="1"/>
</dbReference>
<dbReference type="InterPro" id="IPR050104">
    <property type="entry name" value="FMN-dep_NADH:Q_OxRdtase_AzoR1"/>
</dbReference>
<comment type="subunit">
    <text evidence="6">Homodimer.</text>
</comment>
<comment type="catalytic activity">
    <reaction evidence="5">
        <text>N,N-dimethyl-1,4-phenylenediamine + anthranilate + 2 NAD(+) = 2-(4-dimethylaminophenyl)diazenylbenzoate + 2 NADH + 2 H(+)</text>
        <dbReference type="Rhea" id="RHEA:55872"/>
        <dbReference type="ChEBI" id="CHEBI:15378"/>
        <dbReference type="ChEBI" id="CHEBI:15783"/>
        <dbReference type="ChEBI" id="CHEBI:16567"/>
        <dbReference type="ChEBI" id="CHEBI:57540"/>
        <dbReference type="ChEBI" id="CHEBI:57945"/>
        <dbReference type="ChEBI" id="CHEBI:71579"/>
        <dbReference type="EC" id="1.7.1.17"/>
    </reaction>
    <physiologicalReaction direction="right-to-left" evidence="5">
        <dbReference type="Rhea" id="RHEA:55874"/>
    </physiologicalReaction>
</comment>
<dbReference type="RefSeq" id="WP_167460493.1">
    <property type="nucleotide sequence ID" value="NZ_CP046171.1"/>
</dbReference>
<name>A0A6G9XKC0_NOCBR</name>
<keyword evidence="1 6" id="KW-0285">Flavoprotein</keyword>
<dbReference type="InterPro" id="IPR029039">
    <property type="entry name" value="Flavoprotein-like_sf"/>
</dbReference>
<dbReference type="GO" id="GO:0016652">
    <property type="term" value="F:oxidoreductase activity, acting on NAD(P)H as acceptor"/>
    <property type="evidence" value="ECO:0007669"/>
    <property type="project" value="UniProtKB-UniRule"/>
</dbReference>
<dbReference type="EC" id="1.6.5.-" evidence="6"/>